<dbReference type="PRINTS" id="PR01021">
    <property type="entry name" value="OMPADOMAIN"/>
</dbReference>
<evidence type="ECO:0000256" key="9">
    <source>
        <dbReference type="SAM" id="MobiDB-lite"/>
    </source>
</evidence>
<comment type="subunit">
    <text evidence="8">The Tol-Pal system is composed of five core proteins: the inner membrane proteins TolA, TolQ and TolR, the periplasmic protein TolB and the outer membrane protein Pal. They form a network linking the inner and outer membranes and the peptidoglycan layer.</text>
</comment>
<dbReference type="RefSeq" id="WP_193908459.1">
    <property type="nucleotide sequence ID" value="NZ_PRDL01000001.1"/>
</dbReference>
<dbReference type="InterPro" id="IPR006665">
    <property type="entry name" value="OmpA-like"/>
</dbReference>
<evidence type="ECO:0000256" key="6">
    <source>
        <dbReference type="ARBA" id="ARBA00023288"/>
    </source>
</evidence>
<dbReference type="PANTHER" id="PTHR30329:SF21">
    <property type="entry name" value="LIPOPROTEIN YIAD-RELATED"/>
    <property type="match status" value="1"/>
</dbReference>
<comment type="subcellular location">
    <subcellularLocation>
        <location evidence="8">Cell outer membrane</location>
        <topology evidence="8">Lipid-anchor</topology>
    </subcellularLocation>
</comment>
<dbReference type="EMBL" id="PRDL01000001">
    <property type="protein sequence ID" value="MBE8716977.1"/>
    <property type="molecule type" value="Genomic_DNA"/>
</dbReference>
<evidence type="ECO:0000256" key="5">
    <source>
        <dbReference type="ARBA" id="ARBA00023237"/>
    </source>
</evidence>
<evidence type="ECO:0000256" key="1">
    <source>
        <dbReference type="ARBA" id="ARBA00022618"/>
    </source>
</evidence>
<dbReference type="PROSITE" id="PS51257">
    <property type="entry name" value="PROKAR_LIPOPROTEIN"/>
    <property type="match status" value="1"/>
</dbReference>
<keyword evidence="1 8" id="KW-0132">Cell division</keyword>
<evidence type="ECO:0000256" key="4">
    <source>
        <dbReference type="ARBA" id="ARBA00023139"/>
    </source>
</evidence>
<dbReference type="InterPro" id="IPR014169">
    <property type="entry name" value="Pal_lipo_C"/>
</dbReference>
<dbReference type="InterPro" id="IPR006664">
    <property type="entry name" value="OMP_bac"/>
</dbReference>
<evidence type="ECO:0000256" key="10">
    <source>
        <dbReference type="SAM" id="SignalP"/>
    </source>
</evidence>
<dbReference type="AlphaFoldDB" id="A0A928V2A6"/>
<keyword evidence="5 8" id="KW-0998">Cell outer membrane</keyword>
<evidence type="ECO:0000256" key="8">
    <source>
        <dbReference type="HAMAP-Rule" id="MF_02204"/>
    </source>
</evidence>
<dbReference type="GO" id="GO:0051301">
    <property type="term" value="P:cell division"/>
    <property type="evidence" value="ECO:0007669"/>
    <property type="project" value="UniProtKB-UniRule"/>
</dbReference>
<accession>A0A928V2A6</accession>
<feature type="chain" id="PRO_5037219670" description="Peptidoglycan-associated lipoprotein" evidence="10">
    <location>
        <begin position="29"/>
        <end position="159"/>
    </location>
</feature>
<evidence type="ECO:0000313" key="12">
    <source>
        <dbReference type="EMBL" id="MBE8716977.1"/>
    </source>
</evidence>
<dbReference type="Proteomes" id="UP000652567">
    <property type="component" value="Unassembled WGS sequence"/>
</dbReference>
<protein>
    <recommendedName>
        <fullName evidence="8">Peptidoglycan-associated lipoprotein</fullName>
        <shortName evidence="8">PAL</shortName>
    </recommendedName>
</protein>
<dbReference type="InterPro" id="IPR050330">
    <property type="entry name" value="Bact_OuterMem_StrucFunc"/>
</dbReference>
<dbReference type="NCBIfam" id="TIGR02802">
    <property type="entry name" value="Pal_lipo"/>
    <property type="match status" value="1"/>
</dbReference>
<dbReference type="GO" id="GO:0009279">
    <property type="term" value="C:cell outer membrane"/>
    <property type="evidence" value="ECO:0007669"/>
    <property type="project" value="UniProtKB-SubCell"/>
</dbReference>
<evidence type="ECO:0000313" key="13">
    <source>
        <dbReference type="Proteomes" id="UP000652567"/>
    </source>
</evidence>
<organism evidence="12 13">
    <name type="scientific">Cellvibrio polysaccharolyticus</name>
    <dbReference type="NCBI Taxonomy" id="2082724"/>
    <lineage>
        <taxon>Bacteria</taxon>
        <taxon>Pseudomonadati</taxon>
        <taxon>Pseudomonadota</taxon>
        <taxon>Gammaproteobacteria</taxon>
        <taxon>Cellvibrionales</taxon>
        <taxon>Cellvibrionaceae</taxon>
        <taxon>Cellvibrio</taxon>
    </lineage>
</organism>
<dbReference type="PROSITE" id="PS51123">
    <property type="entry name" value="OMPA_2"/>
    <property type="match status" value="1"/>
</dbReference>
<keyword evidence="4 8" id="KW-0564">Palmitate</keyword>
<dbReference type="CDD" id="cd07185">
    <property type="entry name" value="OmpA_C-like"/>
    <property type="match status" value="1"/>
</dbReference>
<evidence type="ECO:0000256" key="7">
    <source>
        <dbReference type="ARBA" id="ARBA00023306"/>
    </source>
</evidence>
<gene>
    <name evidence="8 12" type="primary">pal</name>
    <name evidence="12" type="ORF">C4F51_07200</name>
</gene>
<feature type="region of interest" description="Disordered" evidence="9">
    <location>
        <begin position="26"/>
        <end position="48"/>
    </location>
</feature>
<dbReference type="HAMAP" id="MF_02204">
    <property type="entry name" value="Pal"/>
    <property type="match status" value="1"/>
</dbReference>
<feature type="signal peptide" evidence="10">
    <location>
        <begin position="1"/>
        <end position="28"/>
    </location>
</feature>
<sequence>MITKALKQGLTLAVVMAFLVGCSSSSNKGDANTQSTGSSASSESVGSSSTEQRLETVVYFGFDQSTLTPESRALLLAHAERLKGGSTSVRLEGHADERGSREYNMALGERRANSVRDFLVVQGVSASNLEVVSYGEERPAVSGSGEANWSLNRRVEIKY</sequence>
<dbReference type="SUPFAM" id="SSF103088">
    <property type="entry name" value="OmpA-like"/>
    <property type="match status" value="1"/>
</dbReference>
<evidence type="ECO:0000256" key="2">
    <source>
        <dbReference type="ARBA" id="ARBA00022729"/>
    </source>
</evidence>
<comment type="caution">
    <text evidence="12">The sequence shown here is derived from an EMBL/GenBank/DDBJ whole genome shotgun (WGS) entry which is preliminary data.</text>
</comment>
<reference evidence="12" key="1">
    <citation type="submission" date="2018-07" db="EMBL/GenBank/DDBJ databases">
        <title>Genome assembly of strain Ka43.</title>
        <authorList>
            <person name="Kukolya J."/>
            <person name="Nagy I."/>
            <person name="Horvath B."/>
            <person name="Toth A."/>
        </authorList>
    </citation>
    <scope>NUCLEOTIDE SEQUENCE</scope>
    <source>
        <strain evidence="12">KB43</strain>
    </source>
</reference>
<keyword evidence="6 8" id="KW-0449">Lipoprotein</keyword>
<comment type="similarity">
    <text evidence="8">Belongs to the Pal lipoprotein family.</text>
</comment>
<name>A0A928V2A6_9GAMM</name>
<dbReference type="Pfam" id="PF00691">
    <property type="entry name" value="OmpA"/>
    <property type="match status" value="1"/>
</dbReference>
<comment type="function">
    <text evidence="8">Part of the Tol-Pal system, which plays a role in outer membrane invagination during cell division and is important for maintaining outer membrane integrity.</text>
</comment>
<dbReference type="Gene3D" id="3.30.1330.60">
    <property type="entry name" value="OmpA-like domain"/>
    <property type="match status" value="1"/>
</dbReference>
<keyword evidence="2 8" id="KW-0732">Signal</keyword>
<dbReference type="InterPro" id="IPR039001">
    <property type="entry name" value="Pal"/>
</dbReference>
<dbReference type="PANTHER" id="PTHR30329">
    <property type="entry name" value="STATOR ELEMENT OF FLAGELLAR MOTOR COMPLEX"/>
    <property type="match status" value="1"/>
</dbReference>
<feature type="compositionally biased region" description="Low complexity" evidence="9">
    <location>
        <begin position="35"/>
        <end position="48"/>
    </location>
</feature>
<keyword evidence="13" id="KW-1185">Reference proteome</keyword>
<keyword evidence="7 8" id="KW-0131">Cell cycle</keyword>
<dbReference type="PROSITE" id="PS01068">
    <property type="entry name" value="OMPA_1"/>
    <property type="match status" value="1"/>
</dbReference>
<evidence type="ECO:0000256" key="3">
    <source>
        <dbReference type="ARBA" id="ARBA00023136"/>
    </source>
</evidence>
<evidence type="ECO:0000259" key="11">
    <source>
        <dbReference type="PROSITE" id="PS51123"/>
    </source>
</evidence>
<proteinExistence type="inferred from homology"/>
<dbReference type="InterPro" id="IPR006690">
    <property type="entry name" value="OMPA-like_CS"/>
</dbReference>
<feature type="domain" description="OmpA-like" evidence="11">
    <location>
        <begin position="47"/>
        <end position="159"/>
    </location>
</feature>
<dbReference type="InterPro" id="IPR036737">
    <property type="entry name" value="OmpA-like_sf"/>
</dbReference>
<keyword evidence="3 8" id="KW-0472">Membrane</keyword>